<accession>C4WXX9</accession>
<reference evidence="3" key="1">
    <citation type="submission" date="2009-06" db="EMBL/GenBank/DDBJ databases">
        <title>A full-length cDNA resource of the pea aphid, Acyrthosiphon pisum.</title>
        <authorList>
            <person name="Shigenobu S."/>
            <person name="Nakabachi A."/>
            <person name="Richards S."/>
        </authorList>
    </citation>
    <scope>NUCLEOTIDE SEQUENCE</scope>
    <source>
        <strain evidence="3">LSR1</strain>
        <tissue evidence="3">Whole body</tissue>
    </source>
</reference>
<evidence type="ECO:0000313" key="3">
    <source>
        <dbReference type="EMBL" id="BAH72749.1"/>
    </source>
</evidence>
<dbReference type="EMBL" id="AK342908">
    <property type="protein sequence ID" value="BAH72749.1"/>
    <property type="molecule type" value="mRNA"/>
</dbReference>
<protein>
    <submittedName>
        <fullName evidence="3">ACYPI009450 protein</fullName>
    </submittedName>
</protein>
<dbReference type="AlphaFoldDB" id="C4WXX9"/>
<feature type="compositionally biased region" description="Polar residues" evidence="1">
    <location>
        <begin position="200"/>
        <end position="210"/>
    </location>
</feature>
<feature type="domain" description="Ints3-like C-terminal" evidence="2">
    <location>
        <begin position="1"/>
        <end position="192"/>
    </location>
</feature>
<dbReference type="PANTHER" id="PTHR13587">
    <property type="entry name" value="INTEGRATOR COMPLEX SUBUNIT 3"/>
    <property type="match status" value="1"/>
</dbReference>
<dbReference type="InterPro" id="IPR045334">
    <property type="entry name" value="INTS3"/>
</dbReference>
<feature type="compositionally biased region" description="Acidic residues" evidence="1">
    <location>
        <begin position="237"/>
        <end position="247"/>
    </location>
</feature>
<dbReference type="PANTHER" id="PTHR13587:SF7">
    <property type="entry name" value="INTEGRATOR COMPLEX SUBUNIT 3"/>
    <property type="match status" value="1"/>
</dbReference>
<proteinExistence type="evidence at transcript level"/>
<dbReference type="InterPro" id="IPR056518">
    <property type="entry name" value="HEAT_Ints3_C"/>
</dbReference>
<evidence type="ECO:0000256" key="1">
    <source>
        <dbReference type="SAM" id="MobiDB-lite"/>
    </source>
</evidence>
<dbReference type="GO" id="GO:0005737">
    <property type="term" value="C:cytoplasm"/>
    <property type="evidence" value="ECO:0007669"/>
    <property type="project" value="TreeGrafter"/>
</dbReference>
<dbReference type="OrthoDB" id="2021145at2759"/>
<sequence length="265" mass="29725">MFRSDAVPSLATSSLDWETMEQYFFWQLVSAHDIDIKVILSNITKLDYNNHPETLTSILLTLKKEKPTLDLLKPILCREIKPLNDQFVISVISSWYLEHGDNVANLVSQLLISRCPVVSPTKRKRGQGQGLGSRGGVAPPSAERILGHMERIRSRGTCPVLFRAEGMQKALQIAQAACTDTQRMLFSNLFQLLEEDEPHTPTTNRNSTSGKRGRKAAPTFGNSNKKNAKSVIKDLSDSSEESSEEEEVIKPRQTKKTEKNKCSRL</sequence>
<evidence type="ECO:0000259" key="2">
    <source>
        <dbReference type="Pfam" id="PF24566"/>
    </source>
</evidence>
<feature type="region of interest" description="Disordered" evidence="1">
    <location>
        <begin position="196"/>
        <end position="265"/>
    </location>
</feature>
<dbReference type="Pfam" id="PF24566">
    <property type="entry name" value="HEAT_Ints3_C"/>
    <property type="match status" value="1"/>
</dbReference>
<gene>
    <name evidence="3" type="primary">ACYPI009450</name>
</gene>
<feature type="region of interest" description="Disordered" evidence="1">
    <location>
        <begin position="121"/>
        <end position="141"/>
    </location>
</feature>
<feature type="compositionally biased region" description="Basic and acidic residues" evidence="1">
    <location>
        <begin position="255"/>
        <end position="265"/>
    </location>
</feature>
<name>C4WXX9_ACYPI</name>
<organism evidence="3">
    <name type="scientific">Acyrthosiphon pisum</name>
    <name type="common">Pea aphid</name>
    <dbReference type="NCBI Taxonomy" id="7029"/>
    <lineage>
        <taxon>Eukaryota</taxon>
        <taxon>Metazoa</taxon>
        <taxon>Ecdysozoa</taxon>
        <taxon>Arthropoda</taxon>
        <taxon>Hexapoda</taxon>
        <taxon>Insecta</taxon>
        <taxon>Pterygota</taxon>
        <taxon>Neoptera</taxon>
        <taxon>Paraneoptera</taxon>
        <taxon>Hemiptera</taxon>
        <taxon>Sternorrhyncha</taxon>
        <taxon>Aphidomorpha</taxon>
        <taxon>Aphidoidea</taxon>
        <taxon>Aphididae</taxon>
        <taxon>Macrosiphini</taxon>
        <taxon>Acyrthosiphon</taxon>
    </lineage>
</organism>